<dbReference type="Proteomes" id="UP000078049">
    <property type="component" value="Chromosome"/>
</dbReference>
<dbReference type="GO" id="GO:0009252">
    <property type="term" value="P:peptidoglycan biosynthetic process"/>
    <property type="evidence" value="ECO:0007669"/>
    <property type="project" value="UniProtKB-UniRule"/>
</dbReference>
<dbReference type="FunFam" id="3.30.160.60:FF:004168">
    <property type="match status" value="1"/>
</dbReference>
<organism evidence="8 9">
    <name type="scientific">Helicobacter pylori</name>
    <name type="common">Campylobacter pylori</name>
    <dbReference type="NCBI Taxonomy" id="210"/>
    <lineage>
        <taxon>Bacteria</taxon>
        <taxon>Pseudomonadati</taxon>
        <taxon>Campylobacterota</taxon>
        <taxon>Epsilonproteobacteria</taxon>
        <taxon>Campylobacterales</taxon>
        <taxon>Helicobacteraceae</taxon>
        <taxon>Helicobacter</taxon>
    </lineage>
</organism>
<dbReference type="EMBL" id="CP011485">
    <property type="protein sequence ID" value="ANH46945.1"/>
    <property type="molecule type" value="Genomic_DNA"/>
</dbReference>
<evidence type="ECO:0000256" key="3">
    <source>
        <dbReference type="ARBA" id="ARBA00022989"/>
    </source>
</evidence>
<evidence type="ECO:0000256" key="1">
    <source>
        <dbReference type="ARBA" id="ARBA00022475"/>
    </source>
</evidence>
<dbReference type="HAMAP" id="MF_02065">
    <property type="entry name" value="MltG"/>
    <property type="match status" value="1"/>
</dbReference>
<dbReference type="PANTHER" id="PTHR30518">
    <property type="entry name" value="ENDOLYTIC MUREIN TRANSGLYCOSYLASE"/>
    <property type="match status" value="1"/>
</dbReference>
<evidence type="ECO:0000313" key="9">
    <source>
        <dbReference type="Proteomes" id="UP000078049"/>
    </source>
</evidence>
<feature type="site" description="Important for catalytic activity" evidence="7">
    <location>
        <position position="214"/>
    </location>
</feature>
<comment type="subcellular location">
    <subcellularLocation>
        <location evidence="7">Cell membrane</location>
        <topology evidence="7">Single-pass membrane protein</topology>
    </subcellularLocation>
</comment>
<dbReference type="PATRIC" id="fig|210.2440.peg.758"/>
<gene>
    <name evidence="7" type="primary">mltG</name>
    <name evidence="8" type="ORF">AA973_03655</name>
</gene>
<dbReference type="EC" id="4.2.2.29" evidence="7"/>
<keyword evidence="4 7" id="KW-0472">Membrane</keyword>
<protein>
    <recommendedName>
        <fullName evidence="7">Endolytic murein transglycosylase</fullName>
        <ecNumber evidence="7">4.2.2.29</ecNumber>
    </recommendedName>
    <alternativeName>
        <fullName evidence="7">Peptidoglycan lytic transglycosylase</fullName>
    </alternativeName>
    <alternativeName>
        <fullName evidence="7">Peptidoglycan polymerization terminase</fullName>
    </alternativeName>
</protein>
<reference evidence="8 9" key="1">
    <citation type="submission" date="2014-04" db="EMBL/GenBank/DDBJ databases">
        <title>Detecting global and local adaptation in a worldwide sample of Helicobacter pylori genomes.</title>
        <authorList>
            <person name="Montano V."/>
            <person name="Didelot X."/>
            <person name="Foll M."/>
            <person name="Linz B."/>
            <person name="Reinhardt R."/>
            <person name="Suerbaum S."/>
            <person name="Moodley Y."/>
            <person name="Jensen J.D."/>
        </authorList>
    </citation>
    <scope>NUCLEOTIDE SEQUENCE [LARGE SCALE GENOMIC DNA]</scope>
    <source>
        <strain evidence="9">ausabrJ05</strain>
    </source>
</reference>
<evidence type="ECO:0000313" key="8">
    <source>
        <dbReference type="EMBL" id="ANH46945.1"/>
    </source>
</evidence>
<name>A0A1A9HBJ4_HELPX</name>
<dbReference type="Gene3D" id="3.30.160.60">
    <property type="entry name" value="Classic Zinc Finger"/>
    <property type="match status" value="1"/>
</dbReference>
<sequence length="331" mass="37910">MTTKRVNTATNKIMTLNTFLDTCFLLFISILFYLSIPIYPNKVVVVPQGSLKKVFFSLKEQGVDINDLDLLFLRLMGMPKKGYIDMGDGALRKGDFLVRLIKAKAAYKSATLIPGETRYFFTQILSETYQLETSDLNQAYESIAPRLDGAVIEDGVIWPDTYHLPLGEDAFKIMQTLISQSLKKHEALSKQWLGYYHKEEWFEKIILASIVQKEAANIEEMPLIASVIFNRLKKGMPLQMDGALNYQEFSHAKVTKERIKTDNTPYNTYKFKGLPKNPVGSVSLEAIKAVIFPKKTDFLYFVKMPDKKHAFSATYKEHLKNINLSNNHFYD</sequence>
<evidence type="ECO:0000256" key="7">
    <source>
        <dbReference type="HAMAP-Rule" id="MF_02065"/>
    </source>
</evidence>
<keyword evidence="6 7" id="KW-0961">Cell wall biogenesis/degradation</keyword>
<dbReference type="Pfam" id="PF02618">
    <property type="entry name" value="YceG"/>
    <property type="match status" value="1"/>
</dbReference>
<evidence type="ECO:0000256" key="5">
    <source>
        <dbReference type="ARBA" id="ARBA00023239"/>
    </source>
</evidence>
<accession>A0A1A9HBJ4</accession>
<dbReference type="NCBIfam" id="TIGR00247">
    <property type="entry name" value="endolytic transglycosylase MltG"/>
    <property type="match status" value="1"/>
</dbReference>
<dbReference type="AlphaFoldDB" id="A0A1A9HBJ4"/>
<keyword evidence="5 7" id="KW-0456">Lyase</keyword>
<dbReference type="GO" id="GO:0071555">
    <property type="term" value="P:cell wall organization"/>
    <property type="evidence" value="ECO:0007669"/>
    <property type="project" value="UniProtKB-KW"/>
</dbReference>
<evidence type="ECO:0000256" key="6">
    <source>
        <dbReference type="ARBA" id="ARBA00023316"/>
    </source>
</evidence>
<comment type="similarity">
    <text evidence="7">Belongs to the transglycosylase MltG family.</text>
</comment>
<comment type="catalytic activity">
    <reaction evidence="7">
        <text>a peptidoglycan chain = a peptidoglycan chain with N-acetyl-1,6-anhydromuramyl-[peptide] at the reducing end + a peptidoglycan chain with N-acetylglucosamine at the non-reducing end.</text>
        <dbReference type="EC" id="4.2.2.29"/>
    </reaction>
</comment>
<dbReference type="GO" id="GO:0008932">
    <property type="term" value="F:lytic endotransglycosylase activity"/>
    <property type="evidence" value="ECO:0007669"/>
    <property type="project" value="UniProtKB-UniRule"/>
</dbReference>
<feature type="transmembrane region" description="Helical" evidence="7">
    <location>
        <begin position="12"/>
        <end position="34"/>
    </location>
</feature>
<proteinExistence type="inferred from homology"/>
<dbReference type="CDD" id="cd08010">
    <property type="entry name" value="MltG_like"/>
    <property type="match status" value="1"/>
</dbReference>
<dbReference type="PANTHER" id="PTHR30518:SF2">
    <property type="entry name" value="ENDOLYTIC MUREIN TRANSGLYCOSYLASE"/>
    <property type="match status" value="1"/>
</dbReference>
<comment type="function">
    <text evidence="7">Functions as a peptidoglycan terminase that cleaves nascent peptidoglycan strands endolytically to terminate their elongation.</text>
</comment>
<dbReference type="GO" id="GO:0005886">
    <property type="term" value="C:plasma membrane"/>
    <property type="evidence" value="ECO:0007669"/>
    <property type="project" value="UniProtKB-SubCell"/>
</dbReference>
<keyword evidence="1 7" id="KW-1003">Cell membrane</keyword>
<keyword evidence="3 7" id="KW-1133">Transmembrane helix</keyword>
<evidence type="ECO:0000256" key="2">
    <source>
        <dbReference type="ARBA" id="ARBA00022692"/>
    </source>
</evidence>
<dbReference type="RefSeq" id="WP_064437670.1">
    <property type="nucleotide sequence ID" value="NZ_CP011485.1"/>
</dbReference>
<dbReference type="InterPro" id="IPR003770">
    <property type="entry name" value="MLTG-like"/>
</dbReference>
<evidence type="ECO:0000256" key="4">
    <source>
        <dbReference type="ARBA" id="ARBA00023136"/>
    </source>
</evidence>
<keyword evidence="2 7" id="KW-0812">Transmembrane</keyword>